<reference evidence="3" key="1">
    <citation type="submission" date="2023-07" db="EMBL/GenBank/DDBJ databases">
        <title>draft genome sequence of fig (Ficus carica).</title>
        <authorList>
            <person name="Takahashi T."/>
            <person name="Nishimura K."/>
        </authorList>
    </citation>
    <scope>NUCLEOTIDE SEQUENCE</scope>
</reference>
<gene>
    <name evidence="3" type="ORF">TIFTF001_007436</name>
</gene>
<keyword evidence="4" id="KW-1185">Reference proteome</keyword>
<organism evidence="3 4">
    <name type="scientific">Ficus carica</name>
    <name type="common">Common fig</name>
    <dbReference type="NCBI Taxonomy" id="3494"/>
    <lineage>
        <taxon>Eukaryota</taxon>
        <taxon>Viridiplantae</taxon>
        <taxon>Streptophyta</taxon>
        <taxon>Embryophyta</taxon>
        <taxon>Tracheophyta</taxon>
        <taxon>Spermatophyta</taxon>
        <taxon>Magnoliopsida</taxon>
        <taxon>eudicotyledons</taxon>
        <taxon>Gunneridae</taxon>
        <taxon>Pentapetalae</taxon>
        <taxon>rosids</taxon>
        <taxon>fabids</taxon>
        <taxon>Rosales</taxon>
        <taxon>Moraceae</taxon>
        <taxon>Ficeae</taxon>
        <taxon>Ficus</taxon>
    </lineage>
</organism>
<keyword evidence="1" id="KW-0175">Coiled coil</keyword>
<feature type="region of interest" description="Disordered" evidence="2">
    <location>
        <begin position="20"/>
        <end position="41"/>
    </location>
</feature>
<dbReference type="AlphaFoldDB" id="A0AA88D0W4"/>
<name>A0AA88D0W4_FICCA</name>
<feature type="coiled-coil region" evidence="1">
    <location>
        <begin position="270"/>
        <end position="325"/>
    </location>
</feature>
<dbReference type="PANTHER" id="PTHR35358:SF7">
    <property type="entry name" value="EXPRESSED PROTEIN"/>
    <property type="match status" value="1"/>
</dbReference>
<protein>
    <recommendedName>
        <fullName evidence="5">Phospholipase-like protein</fullName>
    </recommendedName>
</protein>
<accession>A0AA88D0W4</accession>
<evidence type="ECO:0000313" key="4">
    <source>
        <dbReference type="Proteomes" id="UP001187192"/>
    </source>
</evidence>
<evidence type="ECO:0000313" key="3">
    <source>
        <dbReference type="EMBL" id="GMN38201.1"/>
    </source>
</evidence>
<dbReference type="EMBL" id="BTGU01000007">
    <property type="protein sequence ID" value="GMN38201.1"/>
    <property type="molecule type" value="Genomic_DNA"/>
</dbReference>
<dbReference type="PANTHER" id="PTHR35358">
    <property type="entry name" value="OS06G0711100 PROTEIN"/>
    <property type="match status" value="1"/>
</dbReference>
<sequence>MTESKTMPPRENVIVPARERVYNSSATMPPTRFPLSNKLELQNGERYTSDIHNGEIQEEDTAYADKLINFPYLVPASGILKTADPPKDPPKEGIKPRDRQPPIHQKGDGNHLESAGTGPYSSNGGMRVETPGSATGSMSFSFSGAADSDDDDVRSVISDASVSVGKYRVKGKLSPILQSIFDKYGDIAAGCQLESIAMRSYYLECVCFVVQELQAKQVMQLSKSKVKEMLAILKDAESVGMDVGWLRRVLSENAEALELISEHRAMEVAKTNCDNEIESTRKKLESQTEDLASKEKEVADAQRLIAETRAQLRELELKSSVLTDTVSSIKSKVEAVNGKSMLDGIL</sequence>
<dbReference type="InterPro" id="IPR007942">
    <property type="entry name" value="PLipase-like"/>
</dbReference>
<evidence type="ECO:0000256" key="1">
    <source>
        <dbReference type="SAM" id="Coils"/>
    </source>
</evidence>
<comment type="caution">
    <text evidence="3">The sequence shown here is derived from an EMBL/GenBank/DDBJ whole genome shotgun (WGS) entry which is preliminary data.</text>
</comment>
<proteinExistence type="predicted"/>
<feature type="compositionally biased region" description="Basic and acidic residues" evidence="2">
    <location>
        <begin position="84"/>
        <end position="111"/>
    </location>
</feature>
<evidence type="ECO:0000256" key="2">
    <source>
        <dbReference type="SAM" id="MobiDB-lite"/>
    </source>
</evidence>
<feature type="region of interest" description="Disordered" evidence="2">
    <location>
        <begin position="78"/>
        <end position="133"/>
    </location>
</feature>
<dbReference type="Pfam" id="PF05278">
    <property type="entry name" value="PEARLI-4"/>
    <property type="match status" value="1"/>
</dbReference>
<evidence type="ECO:0008006" key="5">
    <source>
        <dbReference type="Google" id="ProtNLM"/>
    </source>
</evidence>
<dbReference type="Proteomes" id="UP001187192">
    <property type="component" value="Unassembled WGS sequence"/>
</dbReference>